<reference evidence="4" key="1">
    <citation type="submission" date="2014-03" db="EMBL/GenBank/DDBJ databases">
        <title>The Genome Sequence of Puccinia striiformis f. sp. tritici PST-78.</title>
        <authorList>
            <consortium name="The Broad Institute Genome Sequencing Platform"/>
            <person name="Cuomo C."/>
            <person name="Hulbert S."/>
            <person name="Chen X."/>
            <person name="Walker B."/>
            <person name="Young S.K."/>
            <person name="Zeng Q."/>
            <person name="Gargeya S."/>
            <person name="Fitzgerald M."/>
            <person name="Haas B."/>
            <person name="Abouelleil A."/>
            <person name="Alvarado L."/>
            <person name="Arachchi H.M."/>
            <person name="Berlin A.M."/>
            <person name="Chapman S.B."/>
            <person name="Goldberg J."/>
            <person name="Griggs A."/>
            <person name="Gujja S."/>
            <person name="Hansen M."/>
            <person name="Howarth C."/>
            <person name="Imamovic A."/>
            <person name="Larimer J."/>
            <person name="McCowan C."/>
            <person name="Montmayeur A."/>
            <person name="Murphy C."/>
            <person name="Neiman D."/>
            <person name="Pearson M."/>
            <person name="Priest M."/>
            <person name="Roberts A."/>
            <person name="Saif S."/>
            <person name="Shea T."/>
            <person name="Sisk P."/>
            <person name="Sykes S."/>
            <person name="Wortman J."/>
            <person name="Nusbaum C."/>
            <person name="Birren B."/>
        </authorList>
    </citation>
    <scope>NUCLEOTIDE SEQUENCE [LARGE SCALE GENOMIC DNA]</scope>
    <source>
        <strain evidence="4">race PST-78</strain>
    </source>
</reference>
<feature type="signal peptide" evidence="2">
    <location>
        <begin position="1"/>
        <end position="21"/>
    </location>
</feature>
<proteinExistence type="predicted"/>
<protein>
    <recommendedName>
        <fullName evidence="5">Ras-GEF domain-containing protein</fullName>
    </recommendedName>
</protein>
<dbReference type="OrthoDB" id="2500561at2759"/>
<keyword evidence="2" id="KW-0732">Signal</keyword>
<dbReference type="AlphaFoldDB" id="A0A0L0V7N9"/>
<evidence type="ECO:0000313" key="3">
    <source>
        <dbReference type="EMBL" id="KNE94984.1"/>
    </source>
</evidence>
<gene>
    <name evidence="3" type="ORF">PSTG_11682</name>
</gene>
<comment type="caution">
    <text evidence="3">The sequence shown here is derived from an EMBL/GenBank/DDBJ whole genome shotgun (WGS) entry which is preliminary data.</text>
</comment>
<keyword evidence="4" id="KW-1185">Reference proteome</keyword>
<evidence type="ECO:0000256" key="2">
    <source>
        <dbReference type="SAM" id="SignalP"/>
    </source>
</evidence>
<feature type="chain" id="PRO_5005549548" description="Ras-GEF domain-containing protein" evidence="2">
    <location>
        <begin position="22"/>
        <end position="629"/>
    </location>
</feature>
<dbReference type="Proteomes" id="UP000054564">
    <property type="component" value="Unassembled WGS sequence"/>
</dbReference>
<evidence type="ECO:0000313" key="4">
    <source>
        <dbReference type="Proteomes" id="UP000054564"/>
    </source>
</evidence>
<organism evidence="3 4">
    <name type="scientific">Puccinia striiformis f. sp. tritici PST-78</name>
    <dbReference type="NCBI Taxonomy" id="1165861"/>
    <lineage>
        <taxon>Eukaryota</taxon>
        <taxon>Fungi</taxon>
        <taxon>Dikarya</taxon>
        <taxon>Basidiomycota</taxon>
        <taxon>Pucciniomycotina</taxon>
        <taxon>Pucciniomycetes</taxon>
        <taxon>Pucciniales</taxon>
        <taxon>Pucciniaceae</taxon>
        <taxon>Puccinia</taxon>
    </lineage>
</organism>
<evidence type="ECO:0000256" key="1">
    <source>
        <dbReference type="SAM" id="MobiDB-lite"/>
    </source>
</evidence>
<accession>A0A0L0V7N9</accession>
<sequence length="629" mass="71729">MQAQLRLLLLLLIICLERVASHQPAMFTWEPDLTPTRYIEESHPTKQGLTSSLPCPVDPERQVTPNLLLLFPVRPGQGMNEQDEEWSASKRLRRTISKTGLAPHTGKFPVNGADEPSDETSLNSSMLKGKAQVSVAGLASPVRDPPEKIGQQKTISQRATYWSPDMNKLRPNRQLVSSEITMNQIHRLDLSRIQPLLEAGGNSAAEAATGCQENSSHDPSIYLLKGKAQSGNYGLTSDNHYKPPVYRQRKLTIPRPLIRTLDIDTLQLYKHPQGRTTTNTFLHSDTSPMQSLQKVTELEDDAWSQWSRNAQVSQYYSSQILNWSPPVISPQVAFATDLMVKEFENTLIGIPSGIELIKMQNSHMIFVPFVYKLMMRPMRARNWYRVLLVWRNLWNFSDMFTDKPNLCRNRSLTRFLWISDFISEATIPQLFEYQHGKGMRSLCGSRMIRVIKILSDCHGPEGLNDSTRHSLFTLSDFLMRECATRNHNASHEPILERLRLTAQSIIGSLEEVPEAIKVEDWRASHESLLKNGLGTDKESLHDFKVVPPLVQRRINLILKPVLKIDLTIFSAASSLPLISDFNYYNWIKELADILNNTKNRLSFYAELPGNFLPEKIHGFFERKIKHEAL</sequence>
<dbReference type="EMBL" id="AJIL01000105">
    <property type="protein sequence ID" value="KNE94984.1"/>
    <property type="molecule type" value="Genomic_DNA"/>
</dbReference>
<evidence type="ECO:0008006" key="5">
    <source>
        <dbReference type="Google" id="ProtNLM"/>
    </source>
</evidence>
<feature type="region of interest" description="Disordered" evidence="1">
    <location>
        <begin position="101"/>
        <end position="125"/>
    </location>
</feature>
<name>A0A0L0V7N9_9BASI</name>